<reference evidence="1" key="1">
    <citation type="submission" date="2014-11" db="EMBL/GenBank/DDBJ databases">
        <authorList>
            <person name="Amaro Gonzalez C."/>
        </authorList>
    </citation>
    <scope>NUCLEOTIDE SEQUENCE</scope>
</reference>
<organism evidence="1">
    <name type="scientific">Anguilla anguilla</name>
    <name type="common">European freshwater eel</name>
    <name type="synonym">Muraena anguilla</name>
    <dbReference type="NCBI Taxonomy" id="7936"/>
    <lineage>
        <taxon>Eukaryota</taxon>
        <taxon>Metazoa</taxon>
        <taxon>Chordata</taxon>
        <taxon>Craniata</taxon>
        <taxon>Vertebrata</taxon>
        <taxon>Euteleostomi</taxon>
        <taxon>Actinopterygii</taxon>
        <taxon>Neopterygii</taxon>
        <taxon>Teleostei</taxon>
        <taxon>Anguilliformes</taxon>
        <taxon>Anguillidae</taxon>
        <taxon>Anguilla</taxon>
    </lineage>
</organism>
<protein>
    <submittedName>
        <fullName evidence="1">Uncharacterized protein</fullName>
    </submittedName>
</protein>
<proteinExistence type="predicted"/>
<reference evidence="1" key="2">
    <citation type="journal article" date="2015" name="Fish Shellfish Immunol.">
        <title>Early steps in the European eel (Anguilla anguilla)-Vibrio vulnificus interaction in the gills: Role of the RtxA13 toxin.</title>
        <authorList>
            <person name="Callol A."/>
            <person name="Pajuelo D."/>
            <person name="Ebbesson L."/>
            <person name="Teles M."/>
            <person name="MacKenzie S."/>
            <person name="Amaro C."/>
        </authorList>
    </citation>
    <scope>NUCLEOTIDE SEQUENCE</scope>
</reference>
<accession>A0A0E9WY39</accession>
<dbReference type="EMBL" id="GBXM01013185">
    <property type="protein sequence ID" value="JAH95392.1"/>
    <property type="molecule type" value="Transcribed_RNA"/>
</dbReference>
<sequence>MNANHFSSYVIMNAKIIQQSKIVIHRSIVYTLLQNTLLQWYQTKVRLARYQV</sequence>
<evidence type="ECO:0000313" key="1">
    <source>
        <dbReference type="EMBL" id="JAH95392.1"/>
    </source>
</evidence>
<name>A0A0E9WY39_ANGAN</name>
<dbReference type="AlphaFoldDB" id="A0A0E9WY39"/>